<dbReference type="EMBL" id="SGIT01000001">
    <property type="protein sequence ID" value="RZF62782.1"/>
    <property type="molecule type" value="Genomic_DNA"/>
</dbReference>
<dbReference type="Proteomes" id="UP000292855">
    <property type="component" value="Unassembled WGS sequence"/>
</dbReference>
<sequence>MIQNKLLQWILFTGIFLFASCTAMKYQRINADMSLINLGMSQHTVVEKIGKPNMVVVAQSTDDGPLEVYEYLRLEYNSYTKEHENRPIWVYFVNKEVVEWGPGEDWQMDNAITQRILDRYRRQKSSTRR</sequence>
<gene>
    <name evidence="1" type="ORF">EWE74_08335</name>
</gene>
<dbReference type="RefSeq" id="WP_130141005.1">
    <property type="nucleotide sequence ID" value="NZ_SGIT01000001.1"/>
</dbReference>
<evidence type="ECO:0008006" key="3">
    <source>
        <dbReference type="Google" id="ProtNLM"/>
    </source>
</evidence>
<name>A0A4Q6XY97_9SPHI</name>
<evidence type="ECO:0000313" key="2">
    <source>
        <dbReference type="Proteomes" id="UP000292855"/>
    </source>
</evidence>
<evidence type="ECO:0000313" key="1">
    <source>
        <dbReference type="EMBL" id="RZF62782.1"/>
    </source>
</evidence>
<protein>
    <recommendedName>
        <fullName evidence="3">DUF3192 domain-containing protein</fullName>
    </recommendedName>
</protein>
<comment type="caution">
    <text evidence="1">The sequence shown here is derived from an EMBL/GenBank/DDBJ whole genome shotgun (WGS) entry which is preliminary data.</text>
</comment>
<dbReference type="PROSITE" id="PS51257">
    <property type="entry name" value="PROKAR_LIPOPROTEIN"/>
    <property type="match status" value="1"/>
</dbReference>
<keyword evidence="2" id="KW-1185">Reference proteome</keyword>
<dbReference type="OrthoDB" id="1262217at2"/>
<dbReference type="AlphaFoldDB" id="A0A4Q6XY97"/>
<accession>A0A4Q6XY97</accession>
<proteinExistence type="predicted"/>
<organism evidence="1 2">
    <name type="scientific">Sphingobacterium corticibacterium</name>
    <dbReference type="NCBI Taxonomy" id="2484746"/>
    <lineage>
        <taxon>Bacteria</taxon>
        <taxon>Pseudomonadati</taxon>
        <taxon>Bacteroidota</taxon>
        <taxon>Sphingobacteriia</taxon>
        <taxon>Sphingobacteriales</taxon>
        <taxon>Sphingobacteriaceae</taxon>
        <taxon>Sphingobacterium</taxon>
    </lineage>
</organism>
<reference evidence="1 2" key="1">
    <citation type="submission" date="2019-02" db="EMBL/GenBank/DDBJ databases">
        <authorList>
            <person name="Li Y."/>
        </authorList>
    </citation>
    <scope>NUCLEOTIDE SEQUENCE [LARGE SCALE GENOMIC DNA]</scope>
    <source>
        <strain evidence="1 2">30C10-4-7</strain>
    </source>
</reference>